<proteinExistence type="predicted"/>
<dbReference type="InterPro" id="IPR014487">
    <property type="entry name" value="DUF3151"/>
</dbReference>
<evidence type="ECO:0000313" key="1">
    <source>
        <dbReference type="EMBL" id="CAB4788995.1"/>
    </source>
</evidence>
<dbReference type="AlphaFoldDB" id="A0A6J6WYZ1"/>
<sequence length="142" mass="15493">MSASVNLSGVGPADMCLPEVALQLTSALDAALSQSDRDRRAAVVLVVASNPTYLEGWAWLGALGRDTMDSYMAYRVGYHRGLDSLRGNGWKGSGYVRWSHIPNRGFLKCLSGLAKTSRLIGDNTEADRCEQFLLQLDPSHTF</sequence>
<gene>
    <name evidence="1" type="ORF">UFOPK2975_00418</name>
</gene>
<protein>
    <submittedName>
        <fullName evidence="1">Unannotated protein</fullName>
    </submittedName>
</protein>
<dbReference type="Pfam" id="PF11349">
    <property type="entry name" value="DUF3151"/>
    <property type="match status" value="1"/>
</dbReference>
<dbReference type="EMBL" id="CAFAAG010000019">
    <property type="protein sequence ID" value="CAB4788995.1"/>
    <property type="molecule type" value="Genomic_DNA"/>
</dbReference>
<organism evidence="1">
    <name type="scientific">freshwater metagenome</name>
    <dbReference type="NCBI Taxonomy" id="449393"/>
    <lineage>
        <taxon>unclassified sequences</taxon>
        <taxon>metagenomes</taxon>
        <taxon>ecological metagenomes</taxon>
    </lineage>
</organism>
<reference evidence="1" key="1">
    <citation type="submission" date="2020-05" db="EMBL/GenBank/DDBJ databases">
        <authorList>
            <person name="Chiriac C."/>
            <person name="Salcher M."/>
            <person name="Ghai R."/>
            <person name="Kavagutti S V."/>
        </authorList>
    </citation>
    <scope>NUCLEOTIDE SEQUENCE</scope>
</reference>
<accession>A0A6J6WYZ1</accession>
<name>A0A6J6WYZ1_9ZZZZ</name>